<organism evidence="1 2">
    <name type="scientific">Kibdelosporangium phytohabitans</name>
    <dbReference type="NCBI Taxonomy" id="860235"/>
    <lineage>
        <taxon>Bacteria</taxon>
        <taxon>Bacillati</taxon>
        <taxon>Actinomycetota</taxon>
        <taxon>Actinomycetes</taxon>
        <taxon>Pseudonocardiales</taxon>
        <taxon>Pseudonocardiaceae</taxon>
        <taxon>Kibdelosporangium</taxon>
    </lineage>
</organism>
<keyword evidence="2" id="KW-1185">Reference proteome</keyword>
<proteinExistence type="predicted"/>
<evidence type="ECO:0000313" key="1">
    <source>
        <dbReference type="EMBL" id="ALG06398.1"/>
    </source>
</evidence>
<dbReference type="EMBL" id="CP012752">
    <property type="protein sequence ID" value="ALG06398.1"/>
    <property type="molecule type" value="Genomic_DNA"/>
</dbReference>
<sequence length="59" mass="6580">MVGEPEREHDVRVDVQAEIVPPLALTGAAICRRIRYAGSMAMVRECSPRPDSSGWRREA</sequence>
<dbReference type="KEGG" id="kphy:AOZ06_05185"/>
<name>A0A0N9HP47_9PSEU</name>
<reference evidence="1 2" key="1">
    <citation type="submission" date="2015-07" db="EMBL/GenBank/DDBJ databases">
        <title>Genome sequencing of Kibdelosporangium phytohabitans.</title>
        <authorList>
            <person name="Qin S."/>
            <person name="Xing K."/>
        </authorList>
    </citation>
    <scope>NUCLEOTIDE SEQUENCE [LARGE SCALE GENOMIC DNA]</scope>
    <source>
        <strain evidence="1 2">KLBMP1111</strain>
    </source>
</reference>
<accession>A0A0N9HP47</accession>
<protein>
    <submittedName>
        <fullName evidence="1">Uncharacterized protein</fullName>
    </submittedName>
</protein>
<gene>
    <name evidence="1" type="ORF">AOZ06_05185</name>
</gene>
<dbReference type="AlphaFoldDB" id="A0A0N9HP47"/>
<evidence type="ECO:0000313" key="2">
    <source>
        <dbReference type="Proteomes" id="UP000063699"/>
    </source>
</evidence>
<dbReference type="Proteomes" id="UP000063699">
    <property type="component" value="Chromosome"/>
</dbReference>